<dbReference type="Pfam" id="PF08305">
    <property type="entry name" value="NPCBM"/>
    <property type="match status" value="1"/>
</dbReference>
<feature type="domain" description="Glycosyl hydrolase family 98 putative carbohydrate-binding module" evidence="3">
    <location>
        <begin position="109"/>
        <end position="254"/>
    </location>
</feature>
<dbReference type="RefSeq" id="WP_125082685.1">
    <property type="nucleotide sequence ID" value="NZ_CP034248.1"/>
</dbReference>
<feature type="chain" id="PRO_5019295692" description="Glycosyl hydrolase family 98 putative carbohydrate-binding module domain-containing protein" evidence="1">
    <location>
        <begin position="32"/>
        <end position="270"/>
    </location>
</feature>
<feature type="domain" description="Copper amine oxidase-like N-terminal" evidence="2">
    <location>
        <begin position="63"/>
        <end position="101"/>
    </location>
</feature>
<dbReference type="Proteomes" id="UP000273145">
    <property type="component" value="Chromosome"/>
</dbReference>
<dbReference type="Pfam" id="PF07833">
    <property type="entry name" value="Cu_amine_oxidN1"/>
    <property type="match status" value="1"/>
</dbReference>
<dbReference type="EMBL" id="CP034248">
    <property type="protein sequence ID" value="AZK46633.1"/>
    <property type="molecule type" value="Genomic_DNA"/>
</dbReference>
<dbReference type="SUPFAM" id="SSF55383">
    <property type="entry name" value="Copper amine oxidase, domain N"/>
    <property type="match status" value="1"/>
</dbReference>
<gene>
    <name evidence="4" type="ORF">EIM92_11115</name>
</gene>
<name>A0A3S8RV25_9BACL</name>
<sequence length="270" mass="29840">MNKQNFKQKIAIFSTGFVAAAVLTTATSAWAAPLQKQITAFFNGTKIYVDGKLVQSTDAKGNKIEPLVYEGTTYLPVRAVGEAFNSKVTWDAPGNSIYIGKVNANDHDVPLSSLDFLSESQSIKWGHLDWKSHSSNKVVAWSSEDDMDNAGTNYNNGLKFELVGSGTGATHGLAMEREYLLNQKYKSFSGSFVLHYDSRSSEEAHATLKIYGDDQLLYTSDKLEKGVLPIDFDVNVTNINKLKIVITNTDSDMDYKDKLYFGIVNAGFKK</sequence>
<evidence type="ECO:0000256" key="1">
    <source>
        <dbReference type="SAM" id="SignalP"/>
    </source>
</evidence>
<evidence type="ECO:0008006" key="6">
    <source>
        <dbReference type="Google" id="ProtNLM"/>
    </source>
</evidence>
<organism evidence="4 5">
    <name type="scientific">Paenibacillus lentus</name>
    <dbReference type="NCBI Taxonomy" id="1338368"/>
    <lineage>
        <taxon>Bacteria</taxon>
        <taxon>Bacillati</taxon>
        <taxon>Bacillota</taxon>
        <taxon>Bacilli</taxon>
        <taxon>Bacillales</taxon>
        <taxon>Paenibacillaceae</taxon>
        <taxon>Paenibacillus</taxon>
    </lineage>
</organism>
<keyword evidence="5" id="KW-1185">Reference proteome</keyword>
<dbReference type="Gene3D" id="2.60.120.1060">
    <property type="entry name" value="NPCBM/NEW2 domain"/>
    <property type="match status" value="1"/>
</dbReference>
<reference evidence="4 5" key="1">
    <citation type="submission" date="2018-11" db="EMBL/GenBank/DDBJ databases">
        <title>Genome sequencing of Paenibacillus lentus DSM25539(T).</title>
        <authorList>
            <person name="Kook J.-K."/>
            <person name="Park S.-N."/>
            <person name="Lim Y.K."/>
        </authorList>
    </citation>
    <scope>NUCLEOTIDE SEQUENCE [LARGE SCALE GENOMIC DNA]</scope>
    <source>
        <strain evidence="4 5">DSM 25539</strain>
    </source>
</reference>
<dbReference type="AlphaFoldDB" id="A0A3S8RV25"/>
<dbReference type="InterPro" id="IPR013222">
    <property type="entry name" value="Glyco_hyd_98_carb-bd"/>
</dbReference>
<protein>
    <recommendedName>
        <fullName evidence="6">Glycosyl hydrolase family 98 putative carbohydrate-binding module domain-containing protein</fullName>
    </recommendedName>
</protein>
<evidence type="ECO:0000313" key="5">
    <source>
        <dbReference type="Proteomes" id="UP000273145"/>
    </source>
</evidence>
<keyword evidence="1" id="KW-0732">Signal</keyword>
<dbReference type="OrthoDB" id="366502at2"/>
<feature type="signal peptide" evidence="1">
    <location>
        <begin position="1"/>
        <end position="31"/>
    </location>
</feature>
<proteinExistence type="predicted"/>
<evidence type="ECO:0000313" key="4">
    <source>
        <dbReference type="EMBL" id="AZK46633.1"/>
    </source>
</evidence>
<dbReference type="InterPro" id="IPR012854">
    <property type="entry name" value="Cu_amine_oxidase-like_N"/>
</dbReference>
<dbReference type="InterPro" id="IPR036582">
    <property type="entry name" value="Mao_N_sf"/>
</dbReference>
<evidence type="ECO:0000259" key="3">
    <source>
        <dbReference type="Pfam" id="PF08305"/>
    </source>
</evidence>
<dbReference type="InterPro" id="IPR038637">
    <property type="entry name" value="NPCBM_sf"/>
</dbReference>
<accession>A0A3S8RV25</accession>
<dbReference type="InterPro" id="IPR008979">
    <property type="entry name" value="Galactose-bd-like_sf"/>
</dbReference>
<evidence type="ECO:0000259" key="2">
    <source>
        <dbReference type="Pfam" id="PF07833"/>
    </source>
</evidence>
<dbReference type="SUPFAM" id="SSF49785">
    <property type="entry name" value="Galactose-binding domain-like"/>
    <property type="match status" value="1"/>
</dbReference>
<dbReference type="KEGG" id="plen:EIM92_11115"/>